<comment type="caution">
    <text evidence="1">The sequence shown here is derived from an EMBL/GenBank/DDBJ whole genome shotgun (WGS) entry which is preliminary data.</text>
</comment>
<reference evidence="1" key="1">
    <citation type="journal article" date="2023" name="Science">
        <title>Genome structures resolve the early diversification of teleost fishes.</title>
        <authorList>
            <person name="Parey E."/>
            <person name="Louis A."/>
            <person name="Montfort J."/>
            <person name="Bouchez O."/>
            <person name="Roques C."/>
            <person name="Iampietro C."/>
            <person name="Lluch J."/>
            <person name="Castinel A."/>
            <person name="Donnadieu C."/>
            <person name="Desvignes T."/>
            <person name="Floi Bucao C."/>
            <person name="Jouanno E."/>
            <person name="Wen M."/>
            <person name="Mejri S."/>
            <person name="Dirks R."/>
            <person name="Jansen H."/>
            <person name="Henkel C."/>
            <person name="Chen W.J."/>
            <person name="Zahm M."/>
            <person name="Cabau C."/>
            <person name="Klopp C."/>
            <person name="Thompson A.W."/>
            <person name="Robinson-Rechavi M."/>
            <person name="Braasch I."/>
            <person name="Lecointre G."/>
            <person name="Bobe J."/>
            <person name="Postlethwait J.H."/>
            <person name="Berthelot C."/>
            <person name="Roest Crollius H."/>
            <person name="Guiguen Y."/>
        </authorList>
    </citation>
    <scope>NUCLEOTIDE SEQUENCE</scope>
    <source>
        <strain evidence="1">NC1722</strain>
    </source>
</reference>
<dbReference type="AlphaFoldDB" id="A0AAD7RK50"/>
<evidence type="ECO:0000313" key="2">
    <source>
        <dbReference type="Proteomes" id="UP001221898"/>
    </source>
</evidence>
<protein>
    <submittedName>
        <fullName evidence="1">Uncharacterized protein</fullName>
    </submittedName>
</protein>
<accession>A0AAD7RK50</accession>
<sequence length="93" mass="10291">MGGVGHDLASSRLAAGPVVGLYMHWRKVVEVKGKQLYQVCTKMRNMRALREVKEGVVAFSISSLMHVGAVEMTRNAMRSHSDSLHWFGPPVVL</sequence>
<keyword evidence="2" id="KW-1185">Reference proteome</keyword>
<evidence type="ECO:0000313" key="1">
    <source>
        <dbReference type="EMBL" id="KAJ8385570.1"/>
    </source>
</evidence>
<proteinExistence type="predicted"/>
<name>A0AAD7RK50_9TELE</name>
<gene>
    <name evidence="1" type="ORF">AAFF_G00185240</name>
</gene>
<dbReference type="Proteomes" id="UP001221898">
    <property type="component" value="Unassembled WGS sequence"/>
</dbReference>
<dbReference type="EMBL" id="JAINUG010000247">
    <property type="protein sequence ID" value="KAJ8385570.1"/>
    <property type="molecule type" value="Genomic_DNA"/>
</dbReference>
<organism evidence="1 2">
    <name type="scientific">Aldrovandia affinis</name>
    <dbReference type="NCBI Taxonomy" id="143900"/>
    <lineage>
        <taxon>Eukaryota</taxon>
        <taxon>Metazoa</taxon>
        <taxon>Chordata</taxon>
        <taxon>Craniata</taxon>
        <taxon>Vertebrata</taxon>
        <taxon>Euteleostomi</taxon>
        <taxon>Actinopterygii</taxon>
        <taxon>Neopterygii</taxon>
        <taxon>Teleostei</taxon>
        <taxon>Notacanthiformes</taxon>
        <taxon>Halosauridae</taxon>
        <taxon>Aldrovandia</taxon>
    </lineage>
</organism>